<evidence type="ECO:0000256" key="12">
    <source>
        <dbReference type="SAM" id="MobiDB-lite"/>
    </source>
</evidence>
<dbReference type="GO" id="GO:0004197">
    <property type="term" value="F:cysteine-type endopeptidase activity"/>
    <property type="evidence" value="ECO:0007669"/>
    <property type="project" value="TreeGrafter"/>
</dbReference>
<dbReference type="EMBL" id="KQ474074">
    <property type="protein sequence ID" value="KPV77885.1"/>
    <property type="molecule type" value="Genomic_DNA"/>
</dbReference>
<dbReference type="InterPro" id="IPR038765">
    <property type="entry name" value="Papain-like_cys_pep_sf"/>
</dbReference>
<keyword evidence="8" id="KW-0653">Protein transport</keyword>
<name>A0A194SBQ7_RHOGW</name>
<keyword evidence="9" id="KW-0072">Autophagy</keyword>
<dbReference type="GO" id="GO:0035973">
    <property type="term" value="P:aggrephagy"/>
    <property type="evidence" value="ECO:0007669"/>
    <property type="project" value="TreeGrafter"/>
</dbReference>
<evidence type="ECO:0000256" key="3">
    <source>
        <dbReference type="ARBA" id="ARBA00022448"/>
    </source>
</evidence>
<dbReference type="InterPro" id="IPR046792">
    <property type="entry name" value="Peptidase_C54_cat"/>
</dbReference>
<feature type="region of interest" description="Disordered" evidence="12">
    <location>
        <begin position="419"/>
        <end position="477"/>
    </location>
</feature>
<evidence type="ECO:0000256" key="7">
    <source>
        <dbReference type="ARBA" id="ARBA00022807"/>
    </source>
</evidence>
<accession>A0A194SBQ7</accession>
<proteinExistence type="inferred from homology"/>
<protein>
    <recommendedName>
        <fullName evidence="11">Cysteine protease</fullName>
        <ecNumber evidence="11">3.4.22.-</ecNumber>
    </recommendedName>
</protein>
<keyword evidence="11" id="KW-0539">Nucleus</keyword>
<dbReference type="InterPro" id="IPR005078">
    <property type="entry name" value="Peptidase_C54"/>
</dbReference>
<dbReference type="PANTHER" id="PTHR22624">
    <property type="entry name" value="CYSTEINE PROTEASE ATG4"/>
    <property type="match status" value="1"/>
</dbReference>
<sequence length="477" mass="51774">MLDRAAQYFLDSDSQADRCEDDIWLLGVRHPGWRAPAPVDDERDGEVEADEGQRKGVSALGRRGRNSPTKARKSPALPPPQQPSFAPSASTGIPPSSPSSRSSSPAPPPATIHGWPASFYHDFYSRPALTYRSHFPLIPCDPPSSIGRGARAGPVSSPSEERGLSTDAGWGCMLRTGQSLLANALVKVHLGRGATTVADAGTYARLLSLFLDDPSPLSPFSVHRFALEGKRLGKDVGEWFGPSTAAGAIKSLVNGYGAAGLSVVSCMDGTVYESEVAAASSAADGARWQKPVLVLINLRLGIDGINPIYHEAVKTIFRIPQSVGIAGGRPSSSYYFVGAQANALFYIDPHHPRPAVPLQLEAFLLDAYADSAWATYHCERVRKCALASLDPSMLLGFVIENERDWNDFRSRVTEVRRDVHSSPVLPRSRRQPPDVLVYSMPHSSRARRRQSSRSPRRRLGGCAARPRPLNPRPRTPH</sequence>
<feature type="compositionally biased region" description="Acidic residues" evidence="12">
    <location>
        <begin position="39"/>
        <end position="50"/>
    </location>
</feature>
<feature type="region of interest" description="Disordered" evidence="12">
    <location>
        <begin position="30"/>
        <end position="109"/>
    </location>
</feature>
<dbReference type="GO" id="GO:0015031">
    <property type="term" value="P:protein transport"/>
    <property type="evidence" value="ECO:0007669"/>
    <property type="project" value="UniProtKB-KW"/>
</dbReference>
<keyword evidence="5 11" id="KW-0645">Protease</keyword>
<dbReference type="GO" id="GO:0000407">
    <property type="term" value="C:phagophore assembly site"/>
    <property type="evidence" value="ECO:0007669"/>
    <property type="project" value="UniProtKB-SubCell"/>
</dbReference>
<feature type="compositionally biased region" description="Low complexity" evidence="12">
    <location>
        <begin position="83"/>
        <end position="104"/>
    </location>
</feature>
<dbReference type="RefSeq" id="XP_018273934.1">
    <property type="nucleotide sequence ID" value="XM_018412068.1"/>
</dbReference>
<comment type="subcellular location">
    <subcellularLocation>
        <location evidence="11">Nucleus</location>
    </subcellularLocation>
    <subcellularLocation>
        <location evidence="11">Cytoplasm</location>
    </subcellularLocation>
    <subcellularLocation>
        <location evidence="1">Preautophagosomal structure</location>
    </subcellularLocation>
</comment>
<keyword evidence="3" id="KW-0813">Transport</keyword>
<organism evidence="14 15">
    <name type="scientific">Rhodotorula graminis (strain WP1)</name>
    <dbReference type="NCBI Taxonomy" id="578459"/>
    <lineage>
        <taxon>Eukaryota</taxon>
        <taxon>Fungi</taxon>
        <taxon>Dikarya</taxon>
        <taxon>Basidiomycota</taxon>
        <taxon>Pucciniomycotina</taxon>
        <taxon>Microbotryomycetes</taxon>
        <taxon>Sporidiobolales</taxon>
        <taxon>Sporidiobolaceae</taxon>
        <taxon>Rhodotorula</taxon>
    </lineage>
</organism>
<evidence type="ECO:0000256" key="6">
    <source>
        <dbReference type="ARBA" id="ARBA00022801"/>
    </source>
</evidence>
<comment type="catalytic activity">
    <reaction evidence="10">
        <text>[protein]-C-terminal L-amino acid-glycyl-phosphatidylethanolamide + H2O = [protein]-C-terminal L-amino acid-glycine + a 1,2-diacyl-sn-glycero-3-phosphoethanolamine</text>
        <dbReference type="Rhea" id="RHEA:67548"/>
        <dbReference type="Rhea" id="RHEA-COMP:17323"/>
        <dbReference type="Rhea" id="RHEA-COMP:17324"/>
        <dbReference type="ChEBI" id="CHEBI:15377"/>
        <dbReference type="ChEBI" id="CHEBI:64612"/>
        <dbReference type="ChEBI" id="CHEBI:172940"/>
        <dbReference type="ChEBI" id="CHEBI:172941"/>
    </reaction>
    <physiologicalReaction direction="left-to-right" evidence="10">
        <dbReference type="Rhea" id="RHEA:67549"/>
    </physiologicalReaction>
</comment>
<evidence type="ECO:0000256" key="10">
    <source>
        <dbReference type="ARBA" id="ARBA00029362"/>
    </source>
</evidence>
<dbReference type="SUPFAM" id="SSF54001">
    <property type="entry name" value="Cysteine proteinases"/>
    <property type="match status" value="1"/>
</dbReference>
<dbReference type="EC" id="3.4.22.-" evidence="11"/>
<feature type="domain" description="Peptidase C54 catalytic" evidence="13">
    <location>
        <begin position="118"/>
        <end position="410"/>
    </location>
</feature>
<dbReference type="Proteomes" id="UP000053890">
    <property type="component" value="Unassembled WGS sequence"/>
</dbReference>
<keyword evidence="6 11" id="KW-0378">Hydrolase</keyword>
<feature type="compositionally biased region" description="Basic residues" evidence="12">
    <location>
        <begin position="444"/>
        <end position="459"/>
    </location>
</feature>
<evidence type="ECO:0000256" key="4">
    <source>
        <dbReference type="ARBA" id="ARBA00022490"/>
    </source>
</evidence>
<dbReference type="OrthoDB" id="2960936at2759"/>
<dbReference type="GO" id="GO:0000423">
    <property type="term" value="P:mitophagy"/>
    <property type="evidence" value="ECO:0007669"/>
    <property type="project" value="TreeGrafter"/>
</dbReference>
<evidence type="ECO:0000256" key="8">
    <source>
        <dbReference type="ARBA" id="ARBA00022927"/>
    </source>
</evidence>
<dbReference type="Pfam" id="PF03416">
    <property type="entry name" value="Peptidase_C54"/>
    <property type="match status" value="1"/>
</dbReference>
<keyword evidence="7" id="KW-0788">Thiol protease</keyword>
<evidence type="ECO:0000313" key="15">
    <source>
        <dbReference type="Proteomes" id="UP000053890"/>
    </source>
</evidence>
<dbReference type="GO" id="GO:0019786">
    <property type="term" value="F:protein-phosphatidylethanolamide deconjugating activity"/>
    <property type="evidence" value="ECO:0007669"/>
    <property type="project" value="InterPro"/>
</dbReference>
<keyword evidence="4 11" id="KW-0963">Cytoplasm</keyword>
<comment type="function">
    <text evidence="11">Required for selective autophagic degradation of the nucleus (nucleophagy) as well as for mitophagy which contributes to regulate mitochondrial quantity and quality by eliminating the mitochondria to a basal level to fulfill cellular energy requirements and preventing excess ROS production.</text>
</comment>
<dbReference type="STRING" id="578459.A0A194SBQ7"/>
<evidence type="ECO:0000259" key="13">
    <source>
        <dbReference type="Pfam" id="PF03416"/>
    </source>
</evidence>
<dbReference type="PANTHER" id="PTHR22624:SF49">
    <property type="entry name" value="CYSTEINE PROTEASE"/>
    <property type="match status" value="1"/>
</dbReference>
<gene>
    <name evidence="14" type="ORF">RHOBADRAFT_11905</name>
</gene>
<comment type="similarity">
    <text evidence="2 11">Belongs to the peptidase C54 family.</text>
</comment>
<evidence type="ECO:0000256" key="5">
    <source>
        <dbReference type="ARBA" id="ARBA00022670"/>
    </source>
</evidence>
<dbReference type="GO" id="GO:0005634">
    <property type="term" value="C:nucleus"/>
    <property type="evidence" value="ECO:0007669"/>
    <property type="project" value="UniProtKB-SubCell"/>
</dbReference>
<evidence type="ECO:0000256" key="9">
    <source>
        <dbReference type="ARBA" id="ARBA00023006"/>
    </source>
</evidence>
<evidence type="ECO:0000256" key="11">
    <source>
        <dbReference type="RuleBase" id="RU363115"/>
    </source>
</evidence>
<dbReference type="GeneID" id="28972517"/>
<dbReference type="GO" id="GO:0000045">
    <property type="term" value="P:autophagosome assembly"/>
    <property type="evidence" value="ECO:0007669"/>
    <property type="project" value="TreeGrafter"/>
</dbReference>
<feature type="compositionally biased region" description="Basic residues" evidence="12">
    <location>
        <begin position="62"/>
        <end position="73"/>
    </location>
</feature>
<evidence type="ECO:0000313" key="14">
    <source>
        <dbReference type="EMBL" id="KPV77885.1"/>
    </source>
</evidence>
<reference evidence="14 15" key="1">
    <citation type="journal article" date="2015" name="Front. Microbiol.">
        <title>Genome sequence of the plant growth promoting endophytic yeast Rhodotorula graminis WP1.</title>
        <authorList>
            <person name="Firrincieli A."/>
            <person name="Otillar R."/>
            <person name="Salamov A."/>
            <person name="Schmutz J."/>
            <person name="Khan Z."/>
            <person name="Redman R.S."/>
            <person name="Fleck N.D."/>
            <person name="Lindquist E."/>
            <person name="Grigoriev I.V."/>
            <person name="Doty S.L."/>
        </authorList>
    </citation>
    <scope>NUCLEOTIDE SEQUENCE [LARGE SCALE GENOMIC DNA]</scope>
    <source>
        <strain evidence="14 15">WP1</strain>
    </source>
</reference>
<dbReference type="GO" id="GO:0016485">
    <property type="term" value="P:protein processing"/>
    <property type="evidence" value="ECO:0007669"/>
    <property type="project" value="TreeGrafter"/>
</dbReference>
<dbReference type="AlphaFoldDB" id="A0A194SBQ7"/>
<feature type="compositionally biased region" description="Pro residues" evidence="12">
    <location>
        <begin position="468"/>
        <end position="477"/>
    </location>
</feature>
<dbReference type="GO" id="GO:0034727">
    <property type="term" value="P:piecemeal microautophagy of the nucleus"/>
    <property type="evidence" value="ECO:0007669"/>
    <property type="project" value="TreeGrafter"/>
</dbReference>
<keyword evidence="15" id="KW-1185">Reference proteome</keyword>
<evidence type="ECO:0000256" key="1">
    <source>
        <dbReference type="ARBA" id="ARBA00004329"/>
    </source>
</evidence>
<evidence type="ECO:0000256" key="2">
    <source>
        <dbReference type="ARBA" id="ARBA00010958"/>
    </source>
</evidence>